<dbReference type="SMART" id="SM00360">
    <property type="entry name" value="RRM"/>
    <property type="match status" value="1"/>
</dbReference>
<evidence type="ECO:0000259" key="2">
    <source>
        <dbReference type="PROSITE" id="PS50102"/>
    </source>
</evidence>
<name>A0ABU2WHE4_9GAMM</name>
<dbReference type="SUPFAM" id="SSF54928">
    <property type="entry name" value="RNA-binding domain, RBD"/>
    <property type="match status" value="1"/>
</dbReference>
<protein>
    <recommendedName>
        <fullName evidence="2">RRM domain-containing protein</fullName>
    </recommendedName>
</protein>
<accession>A0ABU2WHE4</accession>
<dbReference type="InterPro" id="IPR000504">
    <property type="entry name" value="RRM_dom"/>
</dbReference>
<comment type="caution">
    <text evidence="3">The sequence shown here is derived from an EMBL/GenBank/DDBJ whole genome shotgun (WGS) entry which is preliminary data.</text>
</comment>
<dbReference type="InterPro" id="IPR012677">
    <property type="entry name" value="Nucleotide-bd_a/b_plait_sf"/>
</dbReference>
<keyword evidence="1" id="KW-0694">RNA-binding</keyword>
<gene>
    <name evidence="3" type="ORF">RM530_04880</name>
</gene>
<evidence type="ECO:0000313" key="3">
    <source>
        <dbReference type="EMBL" id="MDT0496696.1"/>
    </source>
</evidence>
<dbReference type="Pfam" id="PF00076">
    <property type="entry name" value="RRM_1"/>
    <property type="match status" value="1"/>
</dbReference>
<dbReference type="PROSITE" id="PS50102">
    <property type="entry name" value="RRM"/>
    <property type="match status" value="1"/>
</dbReference>
<dbReference type="PANTHER" id="PTHR48027">
    <property type="entry name" value="HETEROGENEOUS NUCLEAR RIBONUCLEOPROTEIN 87F-RELATED"/>
    <property type="match status" value="1"/>
</dbReference>
<organism evidence="3 4">
    <name type="scientific">Banduia mediterranea</name>
    <dbReference type="NCBI Taxonomy" id="3075609"/>
    <lineage>
        <taxon>Bacteria</taxon>
        <taxon>Pseudomonadati</taxon>
        <taxon>Pseudomonadota</taxon>
        <taxon>Gammaproteobacteria</taxon>
        <taxon>Nevskiales</taxon>
        <taxon>Algiphilaceae</taxon>
        <taxon>Banduia</taxon>
    </lineage>
</organism>
<keyword evidence="4" id="KW-1185">Reference proteome</keyword>
<proteinExistence type="predicted"/>
<evidence type="ECO:0000313" key="4">
    <source>
        <dbReference type="Proteomes" id="UP001254608"/>
    </source>
</evidence>
<dbReference type="EMBL" id="JAVRIC010000005">
    <property type="protein sequence ID" value="MDT0496696.1"/>
    <property type="molecule type" value="Genomic_DNA"/>
</dbReference>
<sequence>MIRIYAGGLPPDMTEQELSELFSEHGRVRELSLAHDVFTGRCRGFGFVAMEGHHARAAITGLNGREVRGHILRVNQEKTKPGARRGGRR</sequence>
<dbReference type="Proteomes" id="UP001254608">
    <property type="component" value="Unassembled WGS sequence"/>
</dbReference>
<dbReference type="InterPro" id="IPR052462">
    <property type="entry name" value="SLIRP/GR-RBP-like"/>
</dbReference>
<feature type="domain" description="RRM" evidence="2">
    <location>
        <begin position="2"/>
        <end position="79"/>
    </location>
</feature>
<dbReference type="Gene3D" id="3.30.70.330">
    <property type="match status" value="1"/>
</dbReference>
<evidence type="ECO:0000256" key="1">
    <source>
        <dbReference type="ARBA" id="ARBA00022884"/>
    </source>
</evidence>
<dbReference type="InterPro" id="IPR035979">
    <property type="entry name" value="RBD_domain_sf"/>
</dbReference>
<dbReference type="RefSeq" id="WP_311364090.1">
    <property type="nucleotide sequence ID" value="NZ_JAVRIC010000005.1"/>
</dbReference>
<reference evidence="3 4" key="1">
    <citation type="submission" date="2023-09" db="EMBL/GenBank/DDBJ databases">
        <authorList>
            <person name="Rey-Velasco X."/>
        </authorList>
    </citation>
    <scope>NUCLEOTIDE SEQUENCE [LARGE SCALE GENOMIC DNA]</scope>
    <source>
        <strain evidence="3 4">W345</strain>
    </source>
</reference>